<organism evidence="3 4">
    <name type="scientific">Amblyomma americanum</name>
    <name type="common">Lone star tick</name>
    <dbReference type="NCBI Taxonomy" id="6943"/>
    <lineage>
        <taxon>Eukaryota</taxon>
        <taxon>Metazoa</taxon>
        <taxon>Ecdysozoa</taxon>
        <taxon>Arthropoda</taxon>
        <taxon>Chelicerata</taxon>
        <taxon>Arachnida</taxon>
        <taxon>Acari</taxon>
        <taxon>Parasitiformes</taxon>
        <taxon>Ixodida</taxon>
        <taxon>Ixodoidea</taxon>
        <taxon>Ixodidae</taxon>
        <taxon>Amblyomminae</taxon>
        <taxon>Amblyomma</taxon>
    </lineage>
</organism>
<reference evidence="3 4" key="1">
    <citation type="journal article" date="2023" name="Arcadia Sci">
        <title>De novo assembly of a long-read Amblyomma americanum tick genome.</title>
        <authorList>
            <person name="Chou S."/>
            <person name="Poskanzer K.E."/>
            <person name="Rollins M."/>
            <person name="Thuy-Boun P.S."/>
        </authorList>
    </citation>
    <scope>NUCLEOTIDE SEQUENCE [LARGE SCALE GENOMIC DNA]</scope>
    <source>
        <strain evidence="3">F_SG_1</strain>
        <tissue evidence="3">Salivary glands</tissue>
    </source>
</reference>
<feature type="coiled-coil region" evidence="1">
    <location>
        <begin position="98"/>
        <end position="151"/>
    </location>
</feature>
<keyword evidence="1" id="KW-0175">Coiled coil</keyword>
<evidence type="ECO:0000256" key="1">
    <source>
        <dbReference type="SAM" id="Coils"/>
    </source>
</evidence>
<dbReference type="EMBL" id="JARKHS020024140">
    <property type="protein sequence ID" value="KAK8768330.1"/>
    <property type="molecule type" value="Genomic_DNA"/>
</dbReference>
<proteinExistence type="predicted"/>
<evidence type="ECO:0000313" key="3">
    <source>
        <dbReference type="EMBL" id="KAK8768330.1"/>
    </source>
</evidence>
<accession>A0AAQ4E0U0</accession>
<dbReference type="Proteomes" id="UP001321473">
    <property type="component" value="Unassembled WGS sequence"/>
</dbReference>
<feature type="region of interest" description="Disordered" evidence="2">
    <location>
        <begin position="51"/>
        <end position="95"/>
    </location>
</feature>
<dbReference type="AlphaFoldDB" id="A0AAQ4E0U0"/>
<sequence>MHTAKLGSGVDFPNGLPLTERFCTVVLRAHDKNKAFLQSRFIQQTYVSEASQTPGPDFLGLRPSLQETGALAPQSPTSPAGGGSAGPVAAPRRDRRRLEELQELVLERELRRMELEEKKLLVETQKLQLQKENLELERQKLQLEIGDLQARLRHSRHSSGR</sequence>
<evidence type="ECO:0000313" key="4">
    <source>
        <dbReference type="Proteomes" id="UP001321473"/>
    </source>
</evidence>
<protein>
    <submittedName>
        <fullName evidence="3">Uncharacterized protein</fullName>
    </submittedName>
</protein>
<comment type="caution">
    <text evidence="3">The sequence shown here is derived from an EMBL/GenBank/DDBJ whole genome shotgun (WGS) entry which is preliminary data.</text>
</comment>
<keyword evidence="4" id="KW-1185">Reference proteome</keyword>
<gene>
    <name evidence="3" type="ORF">V5799_015206</name>
</gene>
<evidence type="ECO:0000256" key="2">
    <source>
        <dbReference type="SAM" id="MobiDB-lite"/>
    </source>
</evidence>
<name>A0AAQ4E0U0_AMBAM</name>